<evidence type="ECO:0000256" key="1">
    <source>
        <dbReference type="SAM" id="Phobius"/>
    </source>
</evidence>
<accession>A0A0M3HZL3</accession>
<keyword evidence="2" id="KW-1185">Reference proteome</keyword>
<proteinExistence type="predicted"/>
<name>A0A0M3HZL3_ASCLU</name>
<evidence type="ECO:0000313" key="2">
    <source>
        <dbReference type="Proteomes" id="UP000036681"/>
    </source>
</evidence>
<protein>
    <submittedName>
        <fullName evidence="3">Ovule protein</fullName>
    </submittedName>
</protein>
<keyword evidence="1" id="KW-0472">Membrane</keyword>
<feature type="transmembrane region" description="Helical" evidence="1">
    <location>
        <begin position="12"/>
        <end position="36"/>
    </location>
</feature>
<keyword evidence="1" id="KW-1133">Transmembrane helix</keyword>
<dbReference type="Proteomes" id="UP000036681">
    <property type="component" value="Unplaced"/>
</dbReference>
<keyword evidence="1" id="KW-0812">Transmembrane</keyword>
<dbReference type="WBParaSite" id="ALUE_0000917201-mRNA-1">
    <property type="protein sequence ID" value="ALUE_0000917201-mRNA-1"/>
    <property type="gene ID" value="ALUE_0000917201"/>
</dbReference>
<sequence length="53" mass="6019">MLQSSSFSFYTSYAGCFIFLTSIIASCVFSFSFVLYSPLYGRCIRIAVHLFIL</sequence>
<reference evidence="3" key="1">
    <citation type="submission" date="2017-02" db="UniProtKB">
        <authorList>
            <consortium name="WormBaseParasite"/>
        </authorList>
    </citation>
    <scope>IDENTIFICATION</scope>
</reference>
<organism evidence="2 3">
    <name type="scientific">Ascaris lumbricoides</name>
    <name type="common">Giant roundworm</name>
    <dbReference type="NCBI Taxonomy" id="6252"/>
    <lineage>
        <taxon>Eukaryota</taxon>
        <taxon>Metazoa</taxon>
        <taxon>Ecdysozoa</taxon>
        <taxon>Nematoda</taxon>
        <taxon>Chromadorea</taxon>
        <taxon>Rhabditida</taxon>
        <taxon>Spirurina</taxon>
        <taxon>Ascaridomorpha</taxon>
        <taxon>Ascaridoidea</taxon>
        <taxon>Ascarididae</taxon>
        <taxon>Ascaris</taxon>
    </lineage>
</organism>
<evidence type="ECO:0000313" key="3">
    <source>
        <dbReference type="WBParaSite" id="ALUE_0000917201-mRNA-1"/>
    </source>
</evidence>
<dbReference type="AlphaFoldDB" id="A0A0M3HZL3"/>